<comment type="caution">
    <text evidence="1">The sequence shown here is derived from an EMBL/GenBank/DDBJ whole genome shotgun (WGS) entry which is preliminary data.</text>
</comment>
<dbReference type="Proteomes" id="UP000005990">
    <property type="component" value="Unassembled WGS sequence"/>
</dbReference>
<evidence type="ECO:0000313" key="2">
    <source>
        <dbReference type="Proteomes" id="UP000005990"/>
    </source>
</evidence>
<keyword evidence="2" id="KW-1185">Reference proteome</keyword>
<organism evidence="1 2">
    <name type="scientific">Eremococcus coleocola ACS-139-V-Col8</name>
    <dbReference type="NCBI Taxonomy" id="908337"/>
    <lineage>
        <taxon>Bacteria</taxon>
        <taxon>Bacillati</taxon>
        <taxon>Bacillota</taxon>
        <taxon>Bacilli</taxon>
        <taxon>Lactobacillales</taxon>
        <taxon>Aerococcaceae</taxon>
        <taxon>Eremococcus</taxon>
    </lineage>
</organism>
<dbReference type="AlphaFoldDB" id="E4KMV2"/>
<dbReference type="EMBL" id="AENN01000006">
    <property type="protein sequence ID" value="EFR31730.1"/>
    <property type="molecule type" value="Genomic_DNA"/>
</dbReference>
<accession>E4KMV2</accession>
<evidence type="ECO:0000313" key="1">
    <source>
        <dbReference type="EMBL" id="EFR31730.1"/>
    </source>
</evidence>
<gene>
    <name evidence="1" type="ORF">HMPREF9257_0165</name>
</gene>
<name>E4KMV2_9LACT</name>
<dbReference type="RefSeq" id="WP_006417862.1">
    <property type="nucleotide sequence ID" value="NZ_AENN01000006.1"/>
</dbReference>
<proteinExistence type="predicted"/>
<protein>
    <submittedName>
        <fullName evidence="1">Uncharacterized protein</fullName>
    </submittedName>
</protein>
<reference evidence="1 2" key="1">
    <citation type="submission" date="2010-10" db="EMBL/GenBank/DDBJ databases">
        <authorList>
            <person name="Durkin A.S."/>
            <person name="Madupu R."/>
            <person name="Torralba M."/>
            <person name="Gillis M."/>
            <person name="Methe B."/>
            <person name="Sutton G."/>
            <person name="Nelson K.E."/>
        </authorList>
    </citation>
    <scope>NUCLEOTIDE SEQUENCE [LARGE SCALE GENOMIC DNA]</scope>
    <source>
        <strain evidence="1 2">ACS-139-V-Col8</strain>
    </source>
</reference>
<sequence length="58" mass="6776">MEDLQWLQDQIKAWQDQCPAYLDRAYLEAALELAQKQAGLLERRQGQLDGTAWNPSNW</sequence>
<dbReference type="STRING" id="908337.HMPREF9257_0165"/>